<organism evidence="1 2">
    <name type="scientific">Kribbella speibonae</name>
    <dbReference type="NCBI Taxonomy" id="1572660"/>
    <lineage>
        <taxon>Bacteria</taxon>
        <taxon>Bacillati</taxon>
        <taxon>Actinomycetota</taxon>
        <taxon>Actinomycetes</taxon>
        <taxon>Propionibacteriales</taxon>
        <taxon>Kribbellaceae</taxon>
        <taxon>Kribbella</taxon>
    </lineage>
</organism>
<accession>A0ABY2AAS4</accession>
<reference evidence="1 2" key="1">
    <citation type="submission" date="2019-02" db="EMBL/GenBank/DDBJ databases">
        <title>Kribbella capetownensis sp. nov. and Kribbella speibonae sp. nov., isolated from soil.</title>
        <authorList>
            <person name="Curtis S.M."/>
            <person name="Norton I."/>
            <person name="Everest G.J."/>
            <person name="Meyers P.R."/>
        </authorList>
    </citation>
    <scope>NUCLEOTIDE SEQUENCE [LARGE SCALE GENOMIC DNA]</scope>
    <source>
        <strain evidence="1 2">SK5</strain>
    </source>
</reference>
<dbReference type="Proteomes" id="UP000292385">
    <property type="component" value="Unassembled WGS sequence"/>
</dbReference>
<dbReference type="RefSeq" id="WP_131459461.1">
    <property type="nucleotide sequence ID" value="NZ_SJJY01000001.1"/>
</dbReference>
<evidence type="ECO:0008006" key="3">
    <source>
        <dbReference type="Google" id="ProtNLM"/>
    </source>
</evidence>
<sequence length="173" mass="19223">MAAEMARAESDHAAALAETFCAPIAPYLSPGWSRLGDEKPSSEQFAILYLEWERAYPDEWRQDVGTYGSPFGLKESILRAMGWNGVSEPDRAAVEKLLLAAVSGPYRAKDWRYARVARHLDSRRLREALGTIAVGGDDAAALRAAFVLSRLDNPDLSANRRSYGNWLKHRAQT</sequence>
<keyword evidence="2" id="KW-1185">Reference proteome</keyword>
<gene>
    <name evidence="1" type="ORF">E0H58_01980</name>
</gene>
<name>A0ABY2AAS4_9ACTN</name>
<dbReference type="EMBL" id="SJJY01000001">
    <property type="protein sequence ID" value="TCC26808.1"/>
    <property type="molecule type" value="Genomic_DNA"/>
</dbReference>
<evidence type="ECO:0000313" key="2">
    <source>
        <dbReference type="Proteomes" id="UP000292385"/>
    </source>
</evidence>
<comment type="caution">
    <text evidence="1">The sequence shown here is derived from an EMBL/GenBank/DDBJ whole genome shotgun (WGS) entry which is preliminary data.</text>
</comment>
<protein>
    <recommendedName>
        <fullName evidence="3">Type I-E CRISPR-associated protein Cse2/CasB</fullName>
    </recommendedName>
</protein>
<proteinExistence type="predicted"/>
<evidence type="ECO:0000313" key="1">
    <source>
        <dbReference type="EMBL" id="TCC26808.1"/>
    </source>
</evidence>